<protein>
    <submittedName>
        <fullName evidence="1">Uncharacterized protein</fullName>
    </submittedName>
</protein>
<comment type="caution">
    <text evidence="1">The sequence shown here is derived from an EMBL/GenBank/DDBJ whole genome shotgun (WGS) entry which is preliminary data.</text>
</comment>
<dbReference type="AlphaFoldDB" id="A0A9P6A328"/>
<dbReference type="Proteomes" id="UP000807025">
    <property type="component" value="Unassembled WGS sequence"/>
</dbReference>
<dbReference type="CDD" id="cd21037">
    <property type="entry name" value="MLKL_NTD"/>
    <property type="match status" value="1"/>
</dbReference>
<proteinExistence type="predicted"/>
<dbReference type="EMBL" id="MU154538">
    <property type="protein sequence ID" value="KAF9498356.1"/>
    <property type="molecule type" value="Genomic_DNA"/>
</dbReference>
<sequence length="169" mass="18633">MKNMSSRQVIISNPVHRKAEKETGIYNVLANSKAILDIVSAAPVPILGPVLSAATKVLAEVESARALKESCIILATRATSIVGSIYLAVVNQAPVSAISELNITYLSETLLDIAKLMHQLSQFSWFMFLLKRFYIHPRNASYFFYTSKSQPTVAGWPGQRAGNETNKFE</sequence>
<organism evidence="1 2">
    <name type="scientific">Pleurotus eryngii</name>
    <name type="common">Boletus of the steppes</name>
    <dbReference type="NCBI Taxonomy" id="5323"/>
    <lineage>
        <taxon>Eukaryota</taxon>
        <taxon>Fungi</taxon>
        <taxon>Dikarya</taxon>
        <taxon>Basidiomycota</taxon>
        <taxon>Agaricomycotina</taxon>
        <taxon>Agaricomycetes</taxon>
        <taxon>Agaricomycetidae</taxon>
        <taxon>Agaricales</taxon>
        <taxon>Pleurotineae</taxon>
        <taxon>Pleurotaceae</taxon>
        <taxon>Pleurotus</taxon>
    </lineage>
</organism>
<evidence type="ECO:0000313" key="1">
    <source>
        <dbReference type="EMBL" id="KAF9498356.1"/>
    </source>
</evidence>
<accession>A0A9P6A328</accession>
<reference evidence="1" key="1">
    <citation type="submission" date="2020-11" db="EMBL/GenBank/DDBJ databases">
        <authorList>
            <consortium name="DOE Joint Genome Institute"/>
            <person name="Ahrendt S."/>
            <person name="Riley R."/>
            <person name="Andreopoulos W."/>
            <person name="Labutti K."/>
            <person name="Pangilinan J."/>
            <person name="Ruiz-Duenas F.J."/>
            <person name="Barrasa J.M."/>
            <person name="Sanchez-Garcia M."/>
            <person name="Camarero S."/>
            <person name="Miyauchi S."/>
            <person name="Serrano A."/>
            <person name="Linde D."/>
            <person name="Babiker R."/>
            <person name="Drula E."/>
            <person name="Ayuso-Fernandez I."/>
            <person name="Pacheco R."/>
            <person name="Padilla G."/>
            <person name="Ferreira P."/>
            <person name="Barriuso J."/>
            <person name="Kellner H."/>
            <person name="Castanera R."/>
            <person name="Alfaro M."/>
            <person name="Ramirez L."/>
            <person name="Pisabarro A.G."/>
            <person name="Kuo A."/>
            <person name="Tritt A."/>
            <person name="Lipzen A."/>
            <person name="He G."/>
            <person name="Yan M."/>
            <person name="Ng V."/>
            <person name="Cullen D."/>
            <person name="Martin F."/>
            <person name="Rosso M.-N."/>
            <person name="Henrissat B."/>
            <person name="Hibbett D."/>
            <person name="Martinez A.T."/>
            <person name="Grigoriev I.V."/>
        </authorList>
    </citation>
    <scope>NUCLEOTIDE SEQUENCE</scope>
    <source>
        <strain evidence="1">ATCC 90797</strain>
    </source>
</reference>
<evidence type="ECO:0000313" key="2">
    <source>
        <dbReference type="Proteomes" id="UP000807025"/>
    </source>
</evidence>
<gene>
    <name evidence="1" type="ORF">BDN71DRAFT_422512</name>
</gene>
<keyword evidence="2" id="KW-1185">Reference proteome</keyword>
<dbReference type="InterPro" id="IPR059179">
    <property type="entry name" value="MLKL-like_MCAfunc"/>
</dbReference>
<name>A0A9P6A328_PLEER</name>